<evidence type="ECO:0008006" key="6">
    <source>
        <dbReference type="Google" id="ProtNLM"/>
    </source>
</evidence>
<evidence type="ECO:0000313" key="5">
    <source>
        <dbReference type="Proteomes" id="UP000593561"/>
    </source>
</evidence>
<gene>
    <name evidence="4" type="ORF">Godav_029304</name>
</gene>
<evidence type="ECO:0000313" key="4">
    <source>
        <dbReference type="EMBL" id="MBA0636840.1"/>
    </source>
</evidence>
<accession>A0A7J8TFB0</accession>
<reference evidence="4 5" key="1">
    <citation type="journal article" date="2019" name="Genome Biol. Evol.">
        <title>Insights into the evolution of the New World diploid cottons (Gossypium, subgenus Houzingenia) based on genome sequencing.</title>
        <authorList>
            <person name="Grover C.E."/>
            <person name="Arick M.A. 2nd"/>
            <person name="Thrash A."/>
            <person name="Conover J.L."/>
            <person name="Sanders W.S."/>
            <person name="Peterson D.G."/>
            <person name="Frelichowski J.E."/>
            <person name="Scheffler J.A."/>
            <person name="Scheffler B.E."/>
            <person name="Wendel J.F."/>
        </authorList>
    </citation>
    <scope>NUCLEOTIDE SEQUENCE [LARGE SCALE GENOMIC DNA]</scope>
    <source>
        <strain evidence="4">27</strain>
        <tissue evidence="4">Leaf</tissue>
    </source>
</reference>
<name>A0A7J8TFB0_GOSDV</name>
<evidence type="ECO:0000256" key="3">
    <source>
        <dbReference type="ARBA" id="ARBA00022604"/>
    </source>
</evidence>
<comment type="similarity">
    <text evidence="1">Belongs to the ARG7 family.</text>
</comment>
<dbReference type="AlphaFoldDB" id="A0A7J8TFB0"/>
<comment type="caution">
    <text evidence="4">The sequence shown here is derived from an EMBL/GenBank/DDBJ whole genome shotgun (WGS) entry which is preliminary data.</text>
</comment>
<keyword evidence="2" id="KW-0217">Developmental protein</keyword>
<evidence type="ECO:0000256" key="1">
    <source>
        <dbReference type="ARBA" id="ARBA00006974"/>
    </source>
</evidence>
<keyword evidence="5" id="KW-1185">Reference proteome</keyword>
<evidence type="ECO:0000256" key="2">
    <source>
        <dbReference type="ARBA" id="ARBA00022473"/>
    </source>
</evidence>
<dbReference type="Proteomes" id="UP000593561">
    <property type="component" value="Unassembled WGS sequence"/>
</dbReference>
<dbReference type="EMBL" id="JABFAC010247303">
    <property type="protein sequence ID" value="MBA0636840.1"/>
    <property type="molecule type" value="Genomic_DNA"/>
</dbReference>
<proteinExistence type="inferred from homology"/>
<sequence length="32" mass="3572">MSQEEFGYSHPTGGLTIPCNEDIFLDVTSRLN</sequence>
<keyword evidence="3" id="KW-0341">Growth regulation</keyword>
<dbReference type="GO" id="GO:0009733">
    <property type="term" value="P:response to auxin"/>
    <property type="evidence" value="ECO:0007669"/>
    <property type="project" value="InterPro"/>
</dbReference>
<protein>
    <recommendedName>
        <fullName evidence="6">Auxin-responsive protein</fullName>
    </recommendedName>
</protein>
<organism evidence="4 5">
    <name type="scientific">Gossypium davidsonii</name>
    <name type="common">Davidson's cotton</name>
    <name type="synonym">Gossypium klotzschianum subsp. davidsonii</name>
    <dbReference type="NCBI Taxonomy" id="34287"/>
    <lineage>
        <taxon>Eukaryota</taxon>
        <taxon>Viridiplantae</taxon>
        <taxon>Streptophyta</taxon>
        <taxon>Embryophyta</taxon>
        <taxon>Tracheophyta</taxon>
        <taxon>Spermatophyta</taxon>
        <taxon>Magnoliopsida</taxon>
        <taxon>eudicotyledons</taxon>
        <taxon>Gunneridae</taxon>
        <taxon>Pentapetalae</taxon>
        <taxon>rosids</taxon>
        <taxon>malvids</taxon>
        <taxon>Malvales</taxon>
        <taxon>Malvaceae</taxon>
        <taxon>Malvoideae</taxon>
        <taxon>Gossypium</taxon>
    </lineage>
</organism>
<dbReference type="InterPro" id="IPR003676">
    <property type="entry name" value="SAUR_fam"/>
</dbReference>
<dbReference type="PANTHER" id="PTHR31929">
    <property type="entry name" value="SAUR-LIKE AUXIN-RESPONSIVE PROTEIN FAMILY-RELATED"/>
    <property type="match status" value="1"/>
</dbReference>